<gene>
    <name evidence="2" type="ORF">CDEST_07891</name>
</gene>
<accession>A0AAX4IHW7</accession>
<protein>
    <submittedName>
        <fullName evidence="2">Uncharacterized protein</fullName>
    </submittedName>
</protein>
<evidence type="ECO:0000256" key="1">
    <source>
        <dbReference type="SAM" id="MobiDB-lite"/>
    </source>
</evidence>
<dbReference type="EMBL" id="CP137309">
    <property type="protein sequence ID" value="WQF82877.1"/>
    <property type="molecule type" value="Genomic_DNA"/>
</dbReference>
<dbReference type="RefSeq" id="XP_062780101.1">
    <property type="nucleotide sequence ID" value="XM_062924050.1"/>
</dbReference>
<feature type="region of interest" description="Disordered" evidence="1">
    <location>
        <begin position="1"/>
        <end position="37"/>
    </location>
</feature>
<feature type="compositionally biased region" description="Polar residues" evidence="1">
    <location>
        <begin position="1"/>
        <end position="12"/>
    </location>
</feature>
<keyword evidence="3" id="KW-1185">Reference proteome</keyword>
<proteinExistence type="predicted"/>
<reference evidence="3" key="1">
    <citation type="journal article" date="2023" name="bioRxiv">
        <title>Complete genome of the Medicago anthracnose fungus, Colletotrichum destructivum, reveals a mini-chromosome-like region within a core chromosome.</title>
        <authorList>
            <person name="Lapalu N."/>
            <person name="Simon A."/>
            <person name="Lu A."/>
            <person name="Plaumann P.-L."/>
            <person name="Amselem J."/>
            <person name="Pigne S."/>
            <person name="Auger A."/>
            <person name="Koch C."/>
            <person name="Dallery J.-F."/>
            <person name="O'Connell R.J."/>
        </authorList>
    </citation>
    <scope>NUCLEOTIDE SEQUENCE [LARGE SCALE GENOMIC DNA]</scope>
    <source>
        <strain evidence="3">CBS 520.97</strain>
    </source>
</reference>
<dbReference type="GeneID" id="87944394"/>
<dbReference type="KEGG" id="cdet:87944394"/>
<dbReference type="AlphaFoldDB" id="A0AAX4IHW7"/>
<sequence>MSLQDSPSQHNTGGPGLLFHPLVDGSLTHGKEGRHRGRASIDMSRYCNRLFHVPLLLTSSPSSSSSSSPSLHVQDVLRGRVLLSSTSSEGVQCPRG</sequence>
<evidence type="ECO:0000313" key="3">
    <source>
        <dbReference type="Proteomes" id="UP001322277"/>
    </source>
</evidence>
<dbReference type="Proteomes" id="UP001322277">
    <property type="component" value="Chromosome 5"/>
</dbReference>
<evidence type="ECO:0000313" key="2">
    <source>
        <dbReference type="EMBL" id="WQF82877.1"/>
    </source>
</evidence>
<name>A0AAX4IHW7_9PEZI</name>
<organism evidence="2 3">
    <name type="scientific">Colletotrichum destructivum</name>
    <dbReference type="NCBI Taxonomy" id="34406"/>
    <lineage>
        <taxon>Eukaryota</taxon>
        <taxon>Fungi</taxon>
        <taxon>Dikarya</taxon>
        <taxon>Ascomycota</taxon>
        <taxon>Pezizomycotina</taxon>
        <taxon>Sordariomycetes</taxon>
        <taxon>Hypocreomycetidae</taxon>
        <taxon>Glomerellales</taxon>
        <taxon>Glomerellaceae</taxon>
        <taxon>Colletotrichum</taxon>
        <taxon>Colletotrichum destructivum species complex</taxon>
    </lineage>
</organism>